<dbReference type="GO" id="GO:0004518">
    <property type="term" value="F:nuclease activity"/>
    <property type="evidence" value="ECO:0007669"/>
    <property type="project" value="UniProtKB-KW"/>
</dbReference>
<dbReference type="NCBIfam" id="TIGR00250">
    <property type="entry name" value="RNAse_H_YqgF"/>
    <property type="match status" value="1"/>
</dbReference>
<organism evidence="8 9">
    <name type="scientific">Megasphaera hexanoica</name>
    <dbReference type="NCBI Taxonomy" id="1675036"/>
    <lineage>
        <taxon>Bacteria</taxon>
        <taxon>Bacillati</taxon>
        <taxon>Bacillota</taxon>
        <taxon>Negativicutes</taxon>
        <taxon>Veillonellales</taxon>
        <taxon>Veillonellaceae</taxon>
        <taxon>Megasphaera</taxon>
    </lineage>
</organism>
<dbReference type="KEGG" id="mhw:ACT01_00215"/>
<accession>A0A848BQS2</accession>
<evidence type="ECO:0000256" key="5">
    <source>
        <dbReference type="HAMAP-Rule" id="MF_00651"/>
    </source>
</evidence>
<dbReference type="HAMAP" id="MF_00651">
    <property type="entry name" value="Nuclease_YqgF"/>
    <property type="match status" value="1"/>
</dbReference>
<reference evidence="7 10" key="2">
    <citation type="submission" date="2024-10" db="EMBL/GenBank/DDBJ databases">
        <authorList>
            <person name="Sang B.-I."/>
            <person name="Prabhaharan D."/>
        </authorList>
    </citation>
    <scope>NUCLEOTIDE SEQUENCE [LARGE SCALE GENOMIC DNA]</scope>
    <source>
        <strain evidence="7 10">MH</strain>
    </source>
</reference>
<evidence type="ECO:0000313" key="10">
    <source>
        <dbReference type="Proteomes" id="UP001605989"/>
    </source>
</evidence>
<comment type="similarity">
    <text evidence="5">Belongs to the YqgF HJR family.</text>
</comment>
<evidence type="ECO:0000256" key="4">
    <source>
        <dbReference type="ARBA" id="ARBA00022801"/>
    </source>
</evidence>
<dbReference type="Proteomes" id="UP000591071">
    <property type="component" value="Unassembled WGS sequence"/>
</dbReference>
<dbReference type="InterPro" id="IPR037027">
    <property type="entry name" value="YqgF/RNaseH-like_dom_sf"/>
</dbReference>
<dbReference type="SMART" id="SM00732">
    <property type="entry name" value="YqgFc"/>
    <property type="match status" value="1"/>
</dbReference>
<evidence type="ECO:0000313" key="8">
    <source>
        <dbReference type="EMBL" id="NME28082.1"/>
    </source>
</evidence>
<dbReference type="EMBL" id="JABAFG010000007">
    <property type="protein sequence ID" value="NME28082.1"/>
    <property type="molecule type" value="Genomic_DNA"/>
</dbReference>
<dbReference type="GO" id="GO:0016788">
    <property type="term" value="F:hydrolase activity, acting on ester bonds"/>
    <property type="evidence" value="ECO:0007669"/>
    <property type="project" value="UniProtKB-UniRule"/>
</dbReference>
<dbReference type="Proteomes" id="UP001605989">
    <property type="component" value="Unassembled WGS sequence"/>
</dbReference>
<dbReference type="Gene3D" id="3.30.420.140">
    <property type="entry name" value="YqgF/RNase H-like domain"/>
    <property type="match status" value="1"/>
</dbReference>
<dbReference type="EC" id="3.1.-.-" evidence="5"/>
<keyword evidence="4 5" id="KW-0378">Hydrolase</keyword>
<dbReference type="InterPro" id="IPR012337">
    <property type="entry name" value="RNaseH-like_sf"/>
</dbReference>
<reference evidence="8 9" key="1">
    <citation type="submission" date="2020-04" db="EMBL/GenBank/DDBJ databases">
        <authorList>
            <person name="Hitch T.C.A."/>
            <person name="Wylensek D."/>
            <person name="Clavel T."/>
        </authorList>
    </citation>
    <scope>NUCLEOTIDE SEQUENCE [LARGE SCALE GENOMIC DNA]</scope>
    <source>
        <strain evidence="8 9">Oil-RF-744-FAT-WT-6-1</strain>
    </source>
</reference>
<evidence type="ECO:0000256" key="3">
    <source>
        <dbReference type="ARBA" id="ARBA00022722"/>
    </source>
</evidence>
<dbReference type="AlphaFoldDB" id="A0A848BQS2"/>
<dbReference type="OrthoDB" id="9796140at2"/>
<keyword evidence="1 5" id="KW-0963">Cytoplasm</keyword>
<dbReference type="EMBL" id="JBIEKR010000008">
    <property type="protein sequence ID" value="MFG6273602.1"/>
    <property type="molecule type" value="Genomic_DNA"/>
</dbReference>
<keyword evidence="10" id="KW-1185">Reference proteome</keyword>
<proteinExistence type="inferred from homology"/>
<keyword evidence="3 5" id="KW-0540">Nuclease</keyword>
<dbReference type="SUPFAM" id="SSF53098">
    <property type="entry name" value="Ribonuclease H-like"/>
    <property type="match status" value="1"/>
</dbReference>
<dbReference type="InterPro" id="IPR006641">
    <property type="entry name" value="YqgF/RNaseH-like_dom"/>
</dbReference>
<dbReference type="PANTHER" id="PTHR33317">
    <property type="entry name" value="POLYNUCLEOTIDYL TRANSFERASE, RIBONUCLEASE H-LIKE SUPERFAMILY PROTEIN"/>
    <property type="match status" value="1"/>
</dbReference>
<sequence>MRILGLDVGSRTIGVACSDPLLLTAQGMETIRRQSQKKDFARLKEIIKEKDVHRVVVGKPRHMNGDYSENMEKIEQFVSELKKVLPEMEFVYWDERLTTVMATQVLMEGNVRREKRKQFVDKMAAVLILQNYLDAQGG</sequence>
<evidence type="ECO:0000259" key="6">
    <source>
        <dbReference type="SMART" id="SM00732"/>
    </source>
</evidence>
<dbReference type="PANTHER" id="PTHR33317:SF4">
    <property type="entry name" value="POLYNUCLEOTIDYL TRANSFERASE, RIBONUCLEASE H-LIKE SUPERFAMILY PROTEIN"/>
    <property type="match status" value="1"/>
</dbReference>
<gene>
    <name evidence="8" type="primary">ruvX</name>
    <name evidence="7" type="ORF">ACGTZG_10405</name>
    <name evidence="8" type="ORF">HF872_05525</name>
</gene>
<feature type="domain" description="YqgF/RNase H-like" evidence="6">
    <location>
        <begin position="1"/>
        <end position="102"/>
    </location>
</feature>
<dbReference type="GO" id="GO:0000967">
    <property type="term" value="P:rRNA 5'-end processing"/>
    <property type="evidence" value="ECO:0007669"/>
    <property type="project" value="UniProtKB-UniRule"/>
</dbReference>
<dbReference type="RefSeq" id="WP_059076937.1">
    <property type="nucleotide sequence ID" value="NZ_CP011940.1"/>
</dbReference>
<dbReference type="CDD" id="cd16964">
    <property type="entry name" value="YqgF"/>
    <property type="match status" value="1"/>
</dbReference>
<evidence type="ECO:0000256" key="2">
    <source>
        <dbReference type="ARBA" id="ARBA00022517"/>
    </source>
</evidence>
<dbReference type="InterPro" id="IPR005227">
    <property type="entry name" value="YqgF"/>
</dbReference>
<keyword evidence="2 5" id="KW-0690">Ribosome biogenesis</keyword>
<comment type="subcellular location">
    <subcellularLocation>
        <location evidence="5">Cytoplasm</location>
    </subcellularLocation>
</comment>
<evidence type="ECO:0000313" key="9">
    <source>
        <dbReference type="Proteomes" id="UP000591071"/>
    </source>
</evidence>
<dbReference type="GO" id="GO:0005829">
    <property type="term" value="C:cytosol"/>
    <property type="evidence" value="ECO:0007669"/>
    <property type="project" value="TreeGrafter"/>
</dbReference>
<evidence type="ECO:0000313" key="7">
    <source>
        <dbReference type="EMBL" id="MFG6273602.1"/>
    </source>
</evidence>
<name>A0A848BQS2_9FIRM</name>
<evidence type="ECO:0000256" key="1">
    <source>
        <dbReference type="ARBA" id="ARBA00022490"/>
    </source>
</evidence>
<comment type="caution">
    <text evidence="8">The sequence shown here is derived from an EMBL/GenBank/DDBJ whole genome shotgun (WGS) entry which is preliminary data.</text>
</comment>
<dbReference type="Pfam" id="PF03652">
    <property type="entry name" value="RuvX"/>
    <property type="match status" value="1"/>
</dbReference>
<comment type="function">
    <text evidence="5">Could be a nuclease involved in processing of the 5'-end of pre-16S rRNA.</text>
</comment>
<protein>
    <recommendedName>
        <fullName evidence="5">Putative pre-16S rRNA nuclease</fullName>
        <ecNumber evidence="5">3.1.-.-</ecNumber>
    </recommendedName>
</protein>